<dbReference type="InterPro" id="IPR002078">
    <property type="entry name" value="Sigma_54_int"/>
</dbReference>
<dbReference type="AlphaFoldDB" id="A0A316GDZ9"/>
<comment type="subunit">
    <text evidence="2">Interacts with sigma-54.</text>
</comment>
<dbReference type="Gene3D" id="1.10.8.60">
    <property type="match status" value="1"/>
</dbReference>
<evidence type="ECO:0000256" key="9">
    <source>
        <dbReference type="ARBA" id="ARBA00023159"/>
    </source>
</evidence>
<dbReference type="InterPro" id="IPR003593">
    <property type="entry name" value="AAA+_ATPase"/>
</dbReference>
<dbReference type="InterPro" id="IPR000014">
    <property type="entry name" value="PAS"/>
</dbReference>
<evidence type="ECO:0000256" key="11">
    <source>
        <dbReference type="SAM" id="Coils"/>
    </source>
</evidence>
<evidence type="ECO:0000256" key="1">
    <source>
        <dbReference type="ARBA" id="ARBA00002167"/>
    </source>
</evidence>
<keyword evidence="9" id="KW-0010">Activator</keyword>
<dbReference type="Proteomes" id="UP000245708">
    <property type="component" value="Unassembled WGS sequence"/>
</dbReference>
<evidence type="ECO:0000256" key="4">
    <source>
        <dbReference type="ARBA" id="ARBA00022741"/>
    </source>
</evidence>
<dbReference type="Gene3D" id="3.40.50.300">
    <property type="entry name" value="P-loop containing nucleotide triphosphate hydrolases"/>
    <property type="match status" value="1"/>
</dbReference>
<dbReference type="InterPro" id="IPR035965">
    <property type="entry name" value="PAS-like_dom_sf"/>
</dbReference>
<keyword evidence="7" id="KW-0805">Transcription regulation</keyword>
<dbReference type="SUPFAM" id="SSF52540">
    <property type="entry name" value="P-loop containing nucleoside triphosphate hydrolases"/>
    <property type="match status" value="1"/>
</dbReference>
<proteinExistence type="predicted"/>
<keyword evidence="8" id="KW-0238">DNA-binding</keyword>
<reference evidence="15 16" key="1">
    <citation type="submission" date="2018-05" db="EMBL/GenBank/DDBJ databases">
        <title>Genomic Encyclopedia of Type Strains, Phase IV (KMG-IV): sequencing the most valuable type-strain genomes for metagenomic binning, comparative biology and taxonomic classification.</title>
        <authorList>
            <person name="Goeker M."/>
        </authorList>
    </citation>
    <scope>NUCLEOTIDE SEQUENCE [LARGE SCALE GENOMIC DNA]</scope>
    <source>
        <strain evidence="15 16">DSM 16097</strain>
    </source>
</reference>
<dbReference type="PROSITE" id="PS00688">
    <property type="entry name" value="SIGMA54_INTERACT_3"/>
    <property type="match status" value="1"/>
</dbReference>
<evidence type="ECO:0000259" key="14">
    <source>
        <dbReference type="PROSITE" id="PS50113"/>
    </source>
</evidence>
<evidence type="ECO:0000256" key="2">
    <source>
        <dbReference type="ARBA" id="ARBA00011135"/>
    </source>
</evidence>
<keyword evidence="11" id="KW-0175">Coiled coil</keyword>
<dbReference type="CDD" id="cd00130">
    <property type="entry name" value="PAS"/>
    <property type="match status" value="1"/>
</dbReference>
<dbReference type="GO" id="GO:0000160">
    <property type="term" value="P:phosphorelay signal transduction system"/>
    <property type="evidence" value="ECO:0007669"/>
    <property type="project" value="UniProtKB-KW"/>
</dbReference>
<dbReference type="SMART" id="SM00382">
    <property type="entry name" value="AAA"/>
    <property type="match status" value="1"/>
</dbReference>
<dbReference type="EMBL" id="QGGW01000010">
    <property type="protein sequence ID" value="PWK58156.1"/>
    <property type="molecule type" value="Genomic_DNA"/>
</dbReference>
<dbReference type="InterPro" id="IPR058031">
    <property type="entry name" value="AAA_lid_NorR"/>
</dbReference>
<evidence type="ECO:0000313" key="16">
    <source>
        <dbReference type="Proteomes" id="UP000245708"/>
    </source>
</evidence>
<feature type="coiled-coil region" evidence="11">
    <location>
        <begin position="265"/>
        <end position="299"/>
    </location>
</feature>
<dbReference type="OrthoDB" id="9805953at2"/>
<dbReference type="Pfam" id="PF25601">
    <property type="entry name" value="AAA_lid_14"/>
    <property type="match status" value="1"/>
</dbReference>
<gene>
    <name evidence="15" type="ORF">C7455_11097</name>
</gene>
<dbReference type="GO" id="GO:0006355">
    <property type="term" value="P:regulation of DNA-templated transcription"/>
    <property type="evidence" value="ECO:0007669"/>
    <property type="project" value="InterPro"/>
</dbReference>
<dbReference type="Pfam" id="PF00158">
    <property type="entry name" value="Sigma54_activat"/>
    <property type="match status" value="1"/>
</dbReference>
<evidence type="ECO:0000256" key="8">
    <source>
        <dbReference type="ARBA" id="ARBA00023125"/>
    </source>
</evidence>
<dbReference type="Gene3D" id="3.30.450.20">
    <property type="entry name" value="PAS domain"/>
    <property type="match status" value="1"/>
</dbReference>
<dbReference type="PANTHER" id="PTHR32071">
    <property type="entry name" value="TRANSCRIPTIONAL REGULATORY PROTEIN"/>
    <property type="match status" value="1"/>
</dbReference>
<dbReference type="InterPro" id="IPR000700">
    <property type="entry name" value="PAS-assoc_C"/>
</dbReference>
<keyword evidence="10" id="KW-0804">Transcription</keyword>
<dbReference type="CDD" id="cd00009">
    <property type="entry name" value="AAA"/>
    <property type="match status" value="1"/>
</dbReference>
<comment type="function">
    <text evidence="1">Required for activation of most nif operons, which are directly involved in nitrogen fixation.</text>
</comment>
<evidence type="ECO:0000259" key="12">
    <source>
        <dbReference type="PROSITE" id="PS50045"/>
    </source>
</evidence>
<evidence type="ECO:0000256" key="10">
    <source>
        <dbReference type="ARBA" id="ARBA00023163"/>
    </source>
</evidence>
<keyword evidence="6" id="KW-0902">Two-component regulatory system</keyword>
<dbReference type="PROSITE" id="PS50045">
    <property type="entry name" value="SIGMA54_INTERACT_4"/>
    <property type="match status" value="1"/>
</dbReference>
<dbReference type="Pfam" id="PF00989">
    <property type="entry name" value="PAS"/>
    <property type="match status" value="1"/>
</dbReference>
<dbReference type="PROSITE" id="PS50113">
    <property type="entry name" value="PAC"/>
    <property type="match status" value="1"/>
</dbReference>
<dbReference type="InterPro" id="IPR027417">
    <property type="entry name" value="P-loop_NTPase"/>
</dbReference>
<dbReference type="FunFam" id="3.40.50.300:FF:000006">
    <property type="entry name" value="DNA-binding transcriptional regulator NtrC"/>
    <property type="match status" value="1"/>
</dbReference>
<dbReference type="InterPro" id="IPR025944">
    <property type="entry name" value="Sigma_54_int_dom_CS"/>
</dbReference>
<evidence type="ECO:0000256" key="6">
    <source>
        <dbReference type="ARBA" id="ARBA00023012"/>
    </source>
</evidence>
<dbReference type="NCBIfam" id="TIGR00229">
    <property type="entry name" value="sensory_box"/>
    <property type="match status" value="1"/>
</dbReference>
<evidence type="ECO:0000256" key="3">
    <source>
        <dbReference type="ARBA" id="ARBA00015308"/>
    </source>
</evidence>
<dbReference type="SMART" id="SM00091">
    <property type="entry name" value="PAS"/>
    <property type="match status" value="1"/>
</dbReference>
<organism evidence="15 16">
    <name type="scientific">Roseicyclus mahoneyensis</name>
    <dbReference type="NCBI Taxonomy" id="164332"/>
    <lineage>
        <taxon>Bacteria</taxon>
        <taxon>Pseudomonadati</taxon>
        <taxon>Pseudomonadota</taxon>
        <taxon>Alphaproteobacteria</taxon>
        <taxon>Rhodobacterales</taxon>
        <taxon>Roseobacteraceae</taxon>
        <taxon>Roseicyclus</taxon>
    </lineage>
</organism>
<dbReference type="PROSITE" id="PS50112">
    <property type="entry name" value="PAS"/>
    <property type="match status" value="1"/>
</dbReference>
<dbReference type="PANTHER" id="PTHR32071:SF117">
    <property type="entry name" value="PTS-DEPENDENT DIHYDROXYACETONE KINASE OPERON REGULATORY PROTEIN-RELATED"/>
    <property type="match status" value="1"/>
</dbReference>
<evidence type="ECO:0000256" key="5">
    <source>
        <dbReference type="ARBA" id="ARBA00022840"/>
    </source>
</evidence>
<sequence length="625" mass="69823">MLDSDLSFDSMVAMVPEAALVLDTGTDSIAALNAPARDLLGGSISAGLRFSTLLGPDLARFIVFIEELDHRGAAWTREIALRTETGSVHCEMRARRIGSDARHVFLLLVDLVELDRRTQQVETERLHRGGLIEWKRAHQFFSELEHQNQLILNAAGEGIYGVNAEGKTTFLNRAAQEMLGWTAEDLLGRPIHDIIHHHHLNGDLYHSHDCPIYRSFRFEQVNRIEDEVFWRKDGRPIRVEYVSTPIYDQQVLAGAVVIFRDITERKENEKKLRDAVEEIANLRDRLEQENAYLQEAITTERAHHEIIGASPAVRQLLTRIELVAGTDATVLISGEAGTGKALVANAIHKASPRRRRPLIHLRCGAIAQGAMEAELFGQIRGAYQGALRDKPGKLELAHGGTLFLDDVEELPPEVQGQLLRALQDREVTRLGDTRSRSLDVRVIAASTRALDKEVAAGRLREDLYLWLNVFPVLCHPLREKKEDIPALATHLLGLASKRMNRRPPVITQHVMQRLQDYAWPGNVRELRNVIERATIVSQGGKLIVDLSEPDGHARQAPRTIRTEADLEADLRRTLVDCLRETGGKVSGKDGAAALMGIPATTFYSRIKKFAILPQDWAGDGTRGSD</sequence>
<dbReference type="InterPro" id="IPR013767">
    <property type="entry name" value="PAS_fold"/>
</dbReference>
<keyword evidence="16" id="KW-1185">Reference proteome</keyword>
<dbReference type="RefSeq" id="WP_109670272.1">
    <property type="nucleotide sequence ID" value="NZ_QGGW01000010.1"/>
</dbReference>
<feature type="domain" description="Sigma-54 factor interaction" evidence="12">
    <location>
        <begin position="306"/>
        <end position="535"/>
    </location>
</feature>
<comment type="caution">
    <text evidence="15">The sequence shown here is derived from an EMBL/GenBank/DDBJ whole genome shotgun (WGS) entry which is preliminary data.</text>
</comment>
<dbReference type="SUPFAM" id="SSF55785">
    <property type="entry name" value="PYP-like sensor domain (PAS domain)"/>
    <property type="match status" value="1"/>
</dbReference>
<name>A0A316GDZ9_9RHOB</name>
<feature type="domain" description="PAC" evidence="14">
    <location>
        <begin position="222"/>
        <end position="274"/>
    </location>
</feature>
<evidence type="ECO:0000256" key="7">
    <source>
        <dbReference type="ARBA" id="ARBA00023015"/>
    </source>
</evidence>
<dbReference type="GO" id="GO:0003677">
    <property type="term" value="F:DNA binding"/>
    <property type="evidence" value="ECO:0007669"/>
    <property type="project" value="UniProtKB-KW"/>
</dbReference>
<keyword evidence="4" id="KW-0547">Nucleotide-binding</keyword>
<protein>
    <recommendedName>
        <fullName evidence="3">Nif-specific regulatory protein</fullName>
    </recommendedName>
</protein>
<keyword evidence="5" id="KW-0067">ATP-binding</keyword>
<accession>A0A316GDZ9</accession>
<evidence type="ECO:0000313" key="15">
    <source>
        <dbReference type="EMBL" id="PWK58156.1"/>
    </source>
</evidence>
<dbReference type="GO" id="GO:0005524">
    <property type="term" value="F:ATP binding"/>
    <property type="evidence" value="ECO:0007669"/>
    <property type="project" value="UniProtKB-KW"/>
</dbReference>
<feature type="domain" description="PAS" evidence="13">
    <location>
        <begin position="144"/>
        <end position="196"/>
    </location>
</feature>
<evidence type="ECO:0000259" key="13">
    <source>
        <dbReference type="PROSITE" id="PS50112"/>
    </source>
</evidence>